<proteinExistence type="predicted"/>
<evidence type="ECO:0000313" key="1">
    <source>
        <dbReference type="EMBL" id="KAJ3518458.1"/>
    </source>
</evidence>
<accession>A0ACC1RFU4</accession>
<sequence>MEGTDAMCHKTAADASMAYKKLWPSVIQDLPNVDVVSTARIHQLGLGLRRAKHMQAIHSIPEELYRSFVLEFCRLAAENPFVLYVDDGARCATVVQAYATVSLTAEQPSMGIKRKRDD</sequence>
<organism evidence="1 2">
    <name type="scientific">Fusarium decemcellulare</name>
    <dbReference type="NCBI Taxonomy" id="57161"/>
    <lineage>
        <taxon>Eukaryota</taxon>
        <taxon>Fungi</taxon>
        <taxon>Dikarya</taxon>
        <taxon>Ascomycota</taxon>
        <taxon>Pezizomycotina</taxon>
        <taxon>Sordariomycetes</taxon>
        <taxon>Hypocreomycetidae</taxon>
        <taxon>Hypocreales</taxon>
        <taxon>Nectriaceae</taxon>
        <taxon>Fusarium</taxon>
        <taxon>Fusarium decemcellulare species complex</taxon>
    </lineage>
</organism>
<evidence type="ECO:0000313" key="2">
    <source>
        <dbReference type="Proteomes" id="UP001148629"/>
    </source>
</evidence>
<reference evidence="1" key="1">
    <citation type="submission" date="2022-08" db="EMBL/GenBank/DDBJ databases">
        <title>Genome Sequence of Fusarium decemcellulare.</title>
        <authorList>
            <person name="Buettner E."/>
        </authorList>
    </citation>
    <scope>NUCLEOTIDE SEQUENCE</scope>
    <source>
        <strain evidence="1">Babe19</strain>
    </source>
</reference>
<gene>
    <name evidence="1" type="ORF">NM208_g14506</name>
</gene>
<name>A0ACC1RFU4_9HYPO</name>
<protein>
    <submittedName>
        <fullName evidence="1">Uncharacterized protein</fullName>
    </submittedName>
</protein>
<dbReference type="EMBL" id="JANRMS010003425">
    <property type="protein sequence ID" value="KAJ3518458.1"/>
    <property type="molecule type" value="Genomic_DNA"/>
</dbReference>
<keyword evidence="2" id="KW-1185">Reference proteome</keyword>
<dbReference type="Proteomes" id="UP001148629">
    <property type="component" value="Unassembled WGS sequence"/>
</dbReference>
<comment type="caution">
    <text evidence="1">The sequence shown here is derived from an EMBL/GenBank/DDBJ whole genome shotgun (WGS) entry which is preliminary data.</text>
</comment>